<comment type="caution">
    <text evidence="1">The sequence shown here is derived from an EMBL/GenBank/DDBJ whole genome shotgun (WGS) entry which is preliminary data.</text>
</comment>
<dbReference type="EMBL" id="LUFC02000298">
    <property type="protein sequence ID" value="KAF4498980.1"/>
    <property type="molecule type" value="Genomic_DNA"/>
</dbReference>
<accession>A0A9P5E7F6</accession>
<evidence type="ECO:0000313" key="1">
    <source>
        <dbReference type="EMBL" id="KAF4498980.1"/>
    </source>
</evidence>
<organism evidence="1 2">
    <name type="scientific">Fusarium agapanthi</name>
    <dbReference type="NCBI Taxonomy" id="1803897"/>
    <lineage>
        <taxon>Eukaryota</taxon>
        <taxon>Fungi</taxon>
        <taxon>Dikarya</taxon>
        <taxon>Ascomycota</taxon>
        <taxon>Pezizomycotina</taxon>
        <taxon>Sordariomycetes</taxon>
        <taxon>Hypocreomycetidae</taxon>
        <taxon>Hypocreales</taxon>
        <taxon>Nectriaceae</taxon>
        <taxon>Fusarium</taxon>
        <taxon>Fusarium fujikuroi species complex</taxon>
    </lineage>
</organism>
<keyword evidence="2" id="KW-1185">Reference proteome</keyword>
<gene>
    <name evidence="1" type="ORF">FAGAP_4856</name>
</gene>
<name>A0A9P5E7F6_9HYPO</name>
<dbReference type="OrthoDB" id="5062850at2759"/>
<dbReference type="AlphaFoldDB" id="A0A9P5E7F6"/>
<sequence length="390" mass="44059">MPLPLTARTLDTIAPRSFVSLPCELRHMIYKYYFTTEQGYHFSAASRKLTAVHGEPVDIALLCTCRLIAEETKEISSTDATSPGVSLHHYPNLMKWGAQVWRWQGMDFDKFVGDQQTSFAISFLDALPLNKRSSLRNIIIHEDRASAGYSDGHAIGLIPFCQENRGLRIRHKFSMVRNLLERAYLSRYHTFDDIQDEKDELSAEVMFRLAAEDLYPIVANCLAEAMFLPDAGMPDGSYTLLLDAEDATDMCSAIFQQDVLGKDAIQLVLARALKVDPDSDWANSPVHDIRSALNPHAGALKYLVNKTSFLESNFYPGHLHNVDALMEHYKRVGMGQCVSELLLGQSVYRYDFTSFSHVPKFDPMLLENFECRKLPESFSRPMTIKGKTGT</sequence>
<reference evidence="1" key="1">
    <citation type="submission" date="2020-01" db="EMBL/GenBank/DDBJ databases">
        <title>Identification and distribution of gene clusters putatively required for synthesis of sphingolipid metabolism inhibitors in phylogenetically diverse species of the filamentous fungus Fusarium.</title>
        <authorList>
            <person name="Kim H.-S."/>
            <person name="Busman M."/>
            <person name="Brown D.W."/>
            <person name="Divon H."/>
            <person name="Uhlig S."/>
            <person name="Proctor R.H."/>
        </authorList>
    </citation>
    <scope>NUCLEOTIDE SEQUENCE</scope>
    <source>
        <strain evidence="1">NRRL 31653</strain>
    </source>
</reference>
<dbReference type="Proteomes" id="UP000737391">
    <property type="component" value="Unassembled WGS sequence"/>
</dbReference>
<evidence type="ECO:0000313" key="2">
    <source>
        <dbReference type="Proteomes" id="UP000737391"/>
    </source>
</evidence>
<proteinExistence type="predicted"/>
<protein>
    <submittedName>
        <fullName evidence="1">Uncharacterized protein</fullName>
    </submittedName>
</protein>